<organism evidence="1 2">
    <name type="scientific">Nocardia macrotermitis</name>
    <dbReference type="NCBI Taxonomy" id="2585198"/>
    <lineage>
        <taxon>Bacteria</taxon>
        <taxon>Bacillati</taxon>
        <taxon>Actinomycetota</taxon>
        <taxon>Actinomycetes</taxon>
        <taxon>Mycobacteriales</taxon>
        <taxon>Nocardiaceae</taxon>
        <taxon>Nocardia</taxon>
    </lineage>
</organism>
<sequence length="233" mass="24445">MTSSTRHLHERPCLLLDFDGPICSVFSGVSSRTAVEQLVTLLESDIPAEVTADDDPFDVLAFAALLGPTIADAIERQLATIELDAIASARPTPHAHNVIRTAARHGRIAIVSNNSHAAISAYLDAHGLTEHVTGVYARTDADPSHLKPHPYLLHAAIRGLGTTPDQCTFVGDSVTDILAGEAAAVPVIAFANKPGKSEKLAAHVPAAIINSMNELFSASTSPPADHHPGNIIG</sequence>
<name>A0A7K0CZ44_9NOCA</name>
<dbReference type="InterPro" id="IPR036412">
    <property type="entry name" value="HAD-like_sf"/>
</dbReference>
<proteinExistence type="predicted"/>
<dbReference type="InterPro" id="IPR006439">
    <property type="entry name" value="HAD-SF_hydro_IA"/>
</dbReference>
<dbReference type="GO" id="GO:0008967">
    <property type="term" value="F:phosphoglycolate phosphatase activity"/>
    <property type="evidence" value="ECO:0007669"/>
    <property type="project" value="UniProtKB-EC"/>
</dbReference>
<dbReference type="EMBL" id="WEGK01000003">
    <property type="protein sequence ID" value="MQY18710.1"/>
    <property type="molecule type" value="Genomic_DNA"/>
</dbReference>
<protein>
    <submittedName>
        <fullName evidence="1">Phosphoglycolate phosphatase</fullName>
        <ecNumber evidence="1">3.1.3.18</ecNumber>
    </submittedName>
</protein>
<dbReference type="GO" id="GO:0005829">
    <property type="term" value="C:cytosol"/>
    <property type="evidence" value="ECO:0007669"/>
    <property type="project" value="TreeGrafter"/>
</dbReference>
<dbReference type="AlphaFoldDB" id="A0A7K0CZ44"/>
<keyword evidence="2" id="KW-1185">Reference proteome</keyword>
<evidence type="ECO:0000313" key="2">
    <source>
        <dbReference type="Proteomes" id="UP000438448"/>
    </source>
</evidence>
<dbReference type="PANTHER" id="PTHR43434">
    <property type="entry name" value="PHOSPHOGLYCOLATE PHOSPHATASE"/>
    <property type="match status" value="1"/>
</dbReference>
<comment type="caution">
    <text evidence="1">The sequence shown here is derived from an EMBL/GenBank/DDBJ whole genome shotgun (WGS) entry which is preliminary data.</text>
</comment>
<evidence type="ECO:0000313" key="1">
    <source>
        <dbReference type="EMBL" id="MQY18710.1"/>
    </source>
</evidence>
<dbReference type="SUPFAM" id="SSF56784">
    <property type="entry name" value="HAD-like"/>
    <property type="match status" value="1"/>
</dbReference>
<dbReference type="Gene3D" id="3.40.50.1000">
    <property type="entry name" value="HAD superfamily/HAD-like"/>
    <property type="match status" value="1"/>
</dbReference>
<dbReference type="GO" id="GO:0006281">
    <property type="term" value="P:DNA repair"/>
    <property type="evidence" value="ECO:0007669"/>
    <property type="project" value="TreeGrafter"/>
</dbReference>
<reference evidence="1 2" key="1">
    <citation type="submission" date="2019-10" db="EMBL/GenBank/DDBJ databases">
        <title>Nocardia macrotermitis sp. nov. and Nocardia aurantia sp. nov., isolated from the gut of fungus growing-termite Macrotermes natalensis.</title>
        <authorList>
            <person name="Benndorf R."/>
            <person name="Schwitalla J."/>
            <person name="Martin K."/>
            <person name="De Beer W."/>
            <person name="Kaster A.-K."/>
            <person name="Vollmers J."/>
            <person name="Poulsen M."/>
            <person name="Beemelmanns C."/>
        </authorList>
    </citation>
    <scope>NUCLEOTIDE SEQUENCE [LARGE SCALE GENOMIC DNA]</scope>
    <source>
        <strain evidence="1 2">RB20</strain>
    </source>
</reference>
<keyword evidence="1" id="KW-0378">Hydrolase</keyword>
<accession>A0A7K0CZ44</accession>
<dbReference type="NCBIfam" id="TIGR01549">
    <property type="entry name" value="HAD-SF-IA-v1"/>
    <property type="match status" value="1"/>
</dbReference>
<dbReference type="Pfam" id="PF00702">
    <property type="entry name" value="Hydrolase"/>
    <property type="match status" value="1"/>
</dbReference>
<dbReference type="RefSeq" id="WP_153409319.1">
    <property type="nucleotide sequence ID" value="NZ_WEGK01000003.1"/>
</dbReference>
<dbReference type="PANTHER" id="PTHR43434:SF1">
    <property type="entry name" value="PHOSPHOGLYCOLATE PHOSPHATASE"/>
    <property type="match status" value="1"/>
</dbReference>
<dbReference type="EC" id="3.1.3.18" evidence="1"/>
<dbReference type="OrthoDB" id="4547358at2"/>
<gene>
    <name evidence="1" type="primary">gph_1</name>
    <name evidence="1" type="ORF">NRB20_17890</name>
</gene>
<dbReference type="Proteomes" id="UP000438448">
    <property type="component" value="Unassembled WGS sequence"/>
</dbReference>
<dbReference type="InterPro" id="IPR050155">
    <property type="entry name" value="HAD-like_hydrolase_sf"/>
</dbReference>
<dbReference type="InterPro" id="IPR023214">
    <property type="entry name" value="HAD_sf"/>
</dbReference>